<name>A0A4D6MZN7_VIGUN</name>
<dbReference type="Proteomes" id="UP000501690">
    <property type="component" value="Linkage Group LG9"/>
</dbReference>
<evidence type="ECO:0000313" key="3">
    <source>
        <dbReference type="Proteomes" id="UP000501690"/>
    </source>
</evidence>
<organism evidence="2 3">
    <name type="scientific">Vigna unguiculata</name>
    <name type="common">Cowpea</name>
    <dbReference type="NCBI Taxonomy" id="3917"/>
    <lineage>
        <taxon>Eukaryota</taxon>
        <taxon>Viridiplantae</taxon>
        <taxon>Streptophyta</taxon>
        <taxon>Embryophyta</taxon>
        <taxon>Tracheophyta</taxon>
        <taxon>Spermatophyta</taxon>
        <taxon>Magnoliopsida</taxon>
        <taxon>eudicotyledons</taxon>
        <taxon>Gunneridae</taxon>
        <taxon>Pentapetalae</taxon>
        <taxon>rosids</taxon>
        <taxon>fabids</taxon>
        <taxon>Fabales</taxon>
        <taxon>Fabaceae</taxon>
        <taxon>Papilionoideae</taxon>
        <taxon>50 kb inversion clade</taxon>
        <taxon>NPAAA clade</taxon>
        <taxon>indigoferoid/millettioid clade</taxon>
        <taxon>Phaseoleae</taxon>
        <taxon>Vigna</taxon>
    </lineage>
</organism>
<reference evidence="2 3" key="1">
    <citation type="submission" date="2019-04" db="EMBL/GenBank/DDBJ databases">
        <title>An improved genome assembly and genetic linkage map for asparagus bean, Vigna unguiculata ssp. sesquipedialis.</title>
        <authorList>
            <person name="Xia Q."/>
            <person name="Zhang R."/>
            <person name="Dong Y."/>
        </authorList>
    </citation>
    <scope>NUCLEOTIDE SEQUENCE [LARGE SCALE GENOMIC DNA]</scope>
    <source>
        <tissue evidence="2">Leaf</tissue>
    </source>
</reference>
<evidence type="ECO:0000313" key="2">
    <source>
        <dbReference type="EMBL" id="QCE06946.1"/>
    </source>
</evidence>
<feature type="transmembrane region" description="Helical" evidence="1">
    <location>
        <begin position="131"/>
        <end position="149"/>
    </location>
</feature>
<evidence type="ECO:0000256" key="1">
    <source>
        <dbReference type="SAM" id="Phobius"/>
    </source>
</evidence>
<keyword evidence="3" id="KW-1185">Reference proteome</keyword>
<dbReference type="EMBL" id="CP039353">
    <property type="protein sequence ID" value="QCE06946.1"/>
    <property type="molecule type" value="Genomic_DNA"/>
</dbReference>
<keyword evidence="1" id="KW-0812">Transmembrane</keyword>
<proteinExistence type="predicted"/>
<gene>
    <name evidence="2" type="ORF">DEO72_LG9g1960</name>
</gene>
<sequence>MTAAMLPGAAMAAGGGTISLVACSRLLATQIFAGTVWTTVASLQRRLWWPTVCVNLVQAYCSNGSNLVSDLLFFGDVVAAFLGARNCGGTDLFRVFQQRRSDVNIEGWRSAASFCKVQARVAICFSLMVQLQIYGMHLFWFVLAVASFYSKVRTAVVKDAMVATVEIDVGCRYCVEALGGTISTATAVVVSLRRR</sequence>
<protein>
    <submittedName>
        <fullName evidence="2">Uncharacterized protein</fullName>
    </submittedName>
</protein>
<keyword evidence="1" id="KW-0472">Membrane</keyword>
<accession>A0A4D6MZN7</accession>
<keyword evidence="1" id="KW-1133">Transmembrane helix</keyword>
<dbReference type="AlphaFoldDB" id="A0A4D6MZN7"/>